<sequence>MSGINPSIDRISKTRSGNTDAVGTPTATNKYDNTRHLKYGQTENQKKANVSESKNHEKEEEESILNLEPDRSYASCSDSAPTLHHTFYEEFLGGVTGDDMIEREEKKEKERKRKEQERKKTI</sequence>
<evidence type="ECO:0000313" key="3">
    <source>
        <dbReference type="Proteomes" id="UP000789759"/>
    </source>
</evidence>
<evidence type="ECO:0000313" key="2">
    <source>
        <dbReference type="EMBL" id="CAG8762981.1"/>
    </source>
</evidence>
<name>A0A9N9NUW9_9GLOM</name>
<accession>A0A9N9NUW9</accession>
<dbReference type="OrthoDB" id="2431327at2759"/>
<feature type="compositionally biased region" description="Polar residues" evidence="1">
    <location>
        <begin position="14"/>
        <end position="31"/>
    </location>
</feature>
<protein>
    <submittedName>
        <fullName evidence="2">21514_t:CDS:1</fullName>
    </submittedName>
</protein>
<proteinExistence type="predicted"/>
<feature type="region of interest" description="Disordered" evidence="1">
    <location>
        <begin position="1"/>
        <end position="79"/>
    </location>
</feature>
<dbReference type="AlphaFoldDB" id="A0A9N9NUW9"/>
<dbReference type="EMBL" id="CAJVQA010020307">
    <property type="protein sequence ID" value="CAG8762981.1"/>
    <property type="molecule type" value="Genomic_DNA"/>
</dbReference>
<organism evidence="2 3">
    <name type="scientific">Cetraspora pellucida</name>
    <dbReference type="NCBI Taxonomy" id="1433469"/>
    <lineage>
        <taxon>Eukaryota</taxon>
        <taxon>Fungi</taxon>
        <taxon>Fungi incertae sedis</taxon>
        <taxon>Mucoromycota</taxon>
        <taxon>Glomeromycotina</taxon>
        <taxon>Glomeromycetes</taxon>
        <taxon>Diversisporales</taxon>
        <taxon>Gigasporaceae</taxon>
        <taxon>Cetraspora</taxon>
    </lineage>
</organism>
<dbReference type="Proteomes" id="UP000789759">
    <property type="component" value="Unassembled WGS sequence"/>
</dbReference>
<evidence type="ECO:0000256" key="1">
    <source>
        <dbReference type="SAM" id="MobiDB-lite"/>
    </source>
</evidence>
<feature type="region of interest" description="Disordered" evidence="1">
    <location>
        <begin position="92"/>
        <end position="122"/>
    </location>
</feature>
<comment type="caution">
    <text evidence="2">The sequence shown here is derived from an EMBL/GenBank/DDBJ whole genome shotgun (WGS) entry which is preliminary data.</text>
</comment>
<reference evidence="2" key="1">
    <citation type="submission" date="2021-06" db="EMBL/GenBank/DDBJ databases">
        <authorList>
            <person name="Kallberg Y."/>
            <person name="Tangrot J."/>
            <person name="Rosling A."/>
        </authorList>
    </citation>
    <scope>NUCLEOTIDE SEQUENCE</scope>
    <source>
        <strain evidence="2">FL966</strain>
    </source>
</reference>
<keyword evidence="3" id="KW-1185">Reference proteome</keyword>
<feature type="compositionally biased region" description="Polar residues" evidence="1">
    <location>
        <begin position="41"/>
        <end position="51"/>
    </location>
</feature>
<feature type="compositionally biased region" description="Basic and acidic residues" evidence="1">
    <location>
        <begin position="103"/>
        <end position="122"/>
    </location>
</feature>
<gene>
    <name evidence="2" type="ORF">CPELLU_LOCUS15428</name>
</gene>